<dbReference type="SUPFAM" id="SSF53474">
    <property type="entry name" value="alpha/beta-Hydrolases"/>
    <property type="match status" value="1"/>
</dbReference>
<protein>
    <recommendedName>
        <fullName evidence="1">AB hydrolase-1 domain-containing protein</fullName>
    </recommendedName>
</protein>
<organism evidence="2 3">
    <name type="scientific">Pythium oligandrum</name>
    <name type="common">Mycoparasitic fungus</name>
    <dbReference type="NCBI Taxonomy" id="41045"/>
    <lineage>
        <taxon>Eukaryota</taxon>
        <taxon>Sar</taxon>
        <taxon>Stramenopiles</taxon>
        <taxon>Oomycota</taxon>
        <taxon>Peronosporomycetes</taxon>
        <taxon>Pythiales</taxon>
        <taxon>Pythiaceae</taxon>
        <taxon>Pythium</taxon>
    </lineage>
</organism>
<dbReference type="InterPro" id="IPR000073">
    <property type="entry name" value="AB_hydrolase_1"/>
</dbReference>
<dbReference type="Pfam" id="PF12697">
    <property type="entry name" value="Abhydrolase_6"/>
    <property type="match status" value="1"/>
</dbReference>
<dbReference type="Gene3D" id="3.40.50.1820">
    <property type="entry name" value="alpha/beta hydrolase"/>
    <property type="match status" value="1"/>
</dbReference>
<evidence type="ECO:0000259" key="1">
    <source>
        <dbReference type="Pfam" id="PF12697"/>
    </source>
</evidence>
<proteinExistence type="predicted"/>
<feature type="domain" description="AB hydrolase-1" evidence="1">
    <location>
        <begin position="9"/>
        <end position="294"/>
    </location>
</feature>
<dbReference type="AlphaFoldDB" id="A0A8K1FCY6"/>
<dbReference type="EMBL" id="SPLM01000114">
    <property type="protein sequence ID" value="TMW57751.1"/>
    <property type="molecule type" value="Genomic_DNA"/>
</dbReference>
<gene>
    <name evidence="2" type="ORF">Poli38472_014354</name>
</gene>
<comment type="caution">
    <text evidence="2">The sequence shown here is derived from an EMBL/GenBank/DDBJ whole genome shotgun (WGS) entry which is preliminary data.</text>
</comment>
<reference evidence="2" key="1">
    <citation type="submission" date="2019-03" db="EMBL/GenBank/DDBJ databases">
        <title>Long read genome sequence of the mycoparasitic Pythium oligandrum ATCC 38472 isolated from sugarbeet rhizosphere.</title>
        <authorList>
            <person name="Gaulin E."/>
        </authorList>
    </citation>
    <scope>NUCLEOTIDE SEQUENCE</scope>
    <source>
        <strain evidence="2">ATCC 38472_TT</strain>
    </source>
</reference>
<dbReference type="OrthoDB" id="94039at2759"/>
<evidence type="ECO:0000313" key="2">
    <source>
        <dbReference type="EMBL" id="TMW57751.1"/>
    </source>
</evidence>
<dbReference type="Proteomes" id="UP000794436">
    <property type="component" value="Unassembled WGS sequence"/>
</dbReference>
<name>A0A8K1FCY6_PYTOL</name>
<accession>A0A8K1FCY6</accession>
<keyword evidence="3" id="KW-1185">Reference proteome</keyword>
<sequence length="307" mass="34667">MTSKRAATLLFCHGGSFSKEIWSPIIKRVQAATLLQKKPAHVVTFDFPYHGTRRDESHPAKVTYENDKTARVEHPAMHWAKWTADEVWGEVQKIQAKPEEERGPLIGIGHSFGAAGLWSTEIARPGTFDGLLLFEPVSNMENFTNVEDLMNFLILLALNRSNGWNSLEEAEADFKSNKAFARWHPESLKAYLHSAIVKNEDADVAFDKSKPCTLACHPHIEASLYNGPELNLSMEQMGRVQCKTTFHYGERSVLFFPQHKEALLQTFPDIYRIGSPVPKTSHLLVLEDPDTVAQRIVETLEELPAFN</sequence>
<evidence type="ECO:0000313" key="3">
    <source>
        <dbReference type="Proteomes" id="UP000794436"/>
    </source>
</evidence>
<dbReference type="InterPro" id="IPR029058">
    <property type="entry name" value="AB_hydrolase_fold"/>
</dbReference>